<evidence type="ECO:0000256" key="1">
    <source>
        <dbReference type="SAM" id="MobiDB-lite"/>
    </source>
</evidence>
<name>A0ABT7ASK0_9CYAN</name>
<organism evidence="2 3">
    <name type="scientific">Roseofilum acuticapitatum BLCC-M154</name>
    <dbReference type="NCBI Taxonomy" id="3022444"/>
    <lineage>
        <taxon>Bacteria</taxon>
        <taxon>Bacillati</taxon>
        <taxon>Cyanobacteriota</taxon>
        <taxon>Cyanophyceae</taxon>
        <taxon>Desertifilales</taxon>
        <taxon>Desertifilaceae</taxon>
        <taxon>Roseofilum</taxon>
        <taxon>Roseofilum acuticapitatum</taxon>
    </lineage>
</organism>
<comment type="caution">
    <text evidence="2">The sequence shown here is derived from an EMBL/GenBank/DDBJ whole genome shotgun (WGS) entry which is preliminary data.</text>
</comment>
<feature type="region of interest" description="Disordered" evidence="1">
    <location>
        <begin position="1"/>
        <end position="21"/>
    </location>
</feature>
<gene>
    <name evidence="2" type="ORF">PMG71_10470</name>
</gene>
<evidence type="ECO:0000313" key="3">
    <source>
        <dbReference type="Proteomes" id="UP001235303"/>
    </source>
</evidence>
<evidence type="ECO:0000313" key="2">
    <source>
        <dbReference type="EMBL" id="MDJ1169850.1"/>
    </source>
</evidence>
<keyword evidence="3" id="KW-1185">Reference proteome</keyword>
<sequence>MSVLNSKPEEKPENQGESCQHNKHKWCITLGVILLIELPQVAAAWVTLADRMAWQLPNLEHPPVVEVKKSGDFTD</sequence>
<dbReference type="RefSeq" id="WP_283753609.1">
    <property type="nucleotide sequence ID" value="NZ_JAQOSP010000070.1"/>
</dbReference>
<accession>A0ABT7ASK0</accession>
<dbReference type="EMBL" id="JAQOSP010000070">
    <property type="protein sequence ID" value="MDJ1169850.1"/>
    <property type="molecule type" value="Genomic_DNA"/>
</dbReference>
<dbReference type="Proteomes" id="UP001235303">
    <property type="component" value="Unassembled WGS sequence"/>
</dbReference>
<proteinExistence type="predicted"/>
<reference evidence="2 3" key="1">
    <citation type="submission" date="2023-01" db="EMBL/GenBank/DDBJ databases">
        <title>Novel diversity within Roseofilum (Cyanobacteria; Desertifilaceae) from marine benthic mats with descriptions of four novel species.</title>
        <authorList>
            <person name="Wang Y."/>
            <person name="Berthold D.E."/>
            <person name="Hu J."/>
            <person name="Lefler F.W."/>
            <person name="Laughinghouse H.D. IV."/>
        </authorList>
    </citation>
    <scope>NUCLEOTIDE SEQUENCE [LARGE SCALE GENOMIC DNA]</scope>
    <source>
        <strain evidence="2 3">BLCC-M154</strain>
    </source>
</reference>
<protein>
    <submittedName>
        <fullName evidence="2">Uncharacterized protein</fullName>
    </submittedName>
</protein>